<protein>
    <submittedName>
        <fullName evidence="8">RDD family protein</fullName>
    </submittedName>
</protein>
<sequence length="158" mass="18360">MSDPQTELPTAGVIKRLAAMVYDSLLIFGLLFTATIPTLFFQSDQALDKNNEQVVHELPTLVDGWPFQLYLLLVYISFFCWFWRKNGQTLGMQAWRLHVVDKQGQRISLKQCLQRIAGAFISAACLGAGYWWIWFDKDNLAWHDHWSQSRIVVRPKQK</sequence>
<feature type="transmembrane region" description="Helical" evidence="6">
    <location>
        <begin position="21"/>
        <end position="41"/>
    </location>
</feature>
<dbReference type="STRING" id="716816.BST96_15420"/>
<dbReference type="AlphaFoldDB" id="A0A1X9NIR4"/>
<dbReference type="OrthoDB" id="9793824at2"/>
<name>A0A1X9NIR4_9GAMM</name>
<keyword evidence="2" id="KW-1003">Cell membrane</keyword>
<dbReference type="KEGG" id="osg:BST96_15420"/>
<keyword evidence="5 6" id="KW-0472">Membrane</keyword>
<evidence type="ECO:0000313" key="9">
    <source>
        <dbReference type="Proteomes" id="UP000193450"/>
    </source>
</evidence>
<evidence type="ECO:0000256" key="4">
    <source>
        <dbReference type="ARBA" id="ARBA00022989"/>
    </source>
</evidence>
<dbReference type="GO" id="GO:0005886">
    <property type="term" value="C:plasma membrane"/>
    <property type="evidence" value="ECO:0007669"/>
    <property type="project" value="UniProtKB-SubCell"/>
</dbReference>
<feature type="transmembrane region" description="Helical" evidence="6">
    <location>
        <begin position="65"/>
        <end position="83"/>
    </location>
</feature>
<organism evidence="8 9">
    <name type="scientific">Oceanicoccus sagamiensis</name>
    <dbReference type="NCBI Taxonomy" id="716816"/>
    <lineage>
        <taxon>Bacteria</taxon>
        <taxon>Pseudomonadati</taxon>
        <taxon>Pseudomonadota</taxon>
        <taxon>Gammaproteobacteria</taxon>
        <taxon>Cellvibrionales</taxon>
        <taxon>Spongiibacteraceae</taxon>
        <taxon>Oceanicoccus</taxon>
    </lineage>
</organism>
<evidence type="ECO:0000256" key="1">
    <source>
        <dbReference type="ARBA" id="ARBA00004651"/>
    </source>
</evidence>
<evidence type="ECO:0000259" key="7">
    <source>
        <dbReference type="Pfam" id="PF06271"/>
    </source>
</evidence>
<reference evidence="8 9" key="1">
    <citation type="submission" date="2016-11" db="EMBL/GenBank/DDBJ databases">
        <title>Trade-off between light-utilization and light-protection in marine flavobacteria.</title>
        <authorList>
            <person name="Kumagai Y."/>
        </authorList>
    </citation>
    <scope>NUCLEOTIDE SEQUENCE [LARGE SCALE GENOMIC DNA]</scope>
    <source>
        <strain evidence="8 9">NBRC 107125</strain>
    </source>
</reference>
<accession>A0A1X9NIR4</accession>
<evidence type="ECO:0000256" key="5">
    <source>
        <dbReference type="ARBA" id="ARBA00023136"/>
    </source>
</evidence>
<keyword evidence="9" id="KW-1185">Reference proteome</keyword>
<evidence type="ECO:0000313" key="8">
    <source>
        <dbReference type="EMBL" id="ARN75379.1"/>
    </source>
</evidence>
<evidence type="ECO:0000256" key="2">
    <source>
        <dbReference type="ARBA" id="ARBA00022475"/>
    </source>
</evidence>
<dbReference type="PANTHER" id="PTHR36115">
    <property type="entry name" value="PROLINE-RICH ANTIGEN HOMOLOG-RELATED"/>
    <property type="match status" value="1"/>
</dbReference>
<proteinExistence type="predicted"/>
<comment type="subcellular location">
    <subcellularLocation>
        <location evidence="1">Cell membrane</location>
        <topology evidence="1">Multi-pass membrane protein</topology>
    </subcellularLocation>
</comment>
<keyword evidence="3 6" id="KW-0812">Transmembrane</keyword>
<dbReference type="InterPro" id="IPR010432">
    <property type="entry name" value="RDD"/>
</dbReference>
<feature type="domain" description="RDD" evidence="7">
    <location>
        <begin position="10"/>
        <end position="147"/>
    </location>
</feature>
<dbReference type="PANTHER" id="PTHR36115:SF10">
    <property type="entry name" value="RDD DOMAIN-CONTAINING PROTEIN"/>
    <property type="match status" value="1"/>
</dbReference>
<feature type="transmembrane region" description="Helical" evidence="6">
    <location>
        <begin position="112"/>
        <end position="133"/>
    </location>
</feature>
<dbReference type="EMBL" id="CP019343">
    <property type="protein sequence ID" value="ARN75379.1"/>
    <property type="molecule type" value="Genomic_DNA"/>
</dbReference>
<dbReference type="RefSeq" id="WP_085759556.1">
    <property type="nucleotide sequence ID" value="NZ_CP019343.1"/>
</dbReference>
<evidence type="ECO:0000256" key="6">
    <source>
        <dbReference type="SAM" id="Phobius"/>
    </source>
</evidence>
<dbReference type="Proteomes" id="UP000193450">
    <property type="component" value="Chromosome"/>
</dbReference>
<gene>
    <name evidence="8" type="ORF">BST96_15420</name>
</gene>
<dbReference type="InterPro" id="IPR051791">
    <property type="entry name" value="Pra-immunoreactive"/>
</dbReference>
<evidence type="ECO:0000256" key="3">
    <source>
        <dbReference type="ARBA" id="ARBA00022692"/>
    </source>
</evidence>
<dbReference type="Pfam" id="PF06271">
    <property type="entry name" value="RDD"/>
    <property type="match status" value="1"/>
</dbReference>
<keyword evidence="4 6" id="KW-1133">Transmembrane helix</keyword>